<comment type="subcellular location">
    <subcellularLocation>
        <location evidence="1 6">Secreted</location>
    </subcellularLocation>
</comment>
<evidence type="ECO:0000256" key="4">
    <source>
        <dbReference type="ARBA" id="ARBA00022525"/>
    </source>
</evidence>
<dbReference type="GO" id="GO:0060320">
    <property type="term" value="P:rejection of self pollen"/>
    <property type="evidence" value="ECO:0007669"/>
    <property type="project" value="UniProtKB-KW"/>
</dbReference>
<protein>
    <recommendedName>
        <fullName evidence="6">S-protein homolog</fullName>
    </recommendedName>
</protein>
<sequence>MSSVLCSYIICINGGPPLLWDTFTLHVSNNISDTSNLLYVHCKSKDDDLGEQRLSFNEERHWKFRTKIIGKMTHFTCDFKWGDKGRSFDAFVDGVETNACNVSKSVYWKAVDDGIYFACADALGKKRCVWDENVPCDDHPY</sequence>
<keyword evidence="5" id="KW-0732">Signal</keyword>
<reference evidence="7" key="1">
    <citation type="submission" date="2024-03" db="EMBL/GenBank/DDBJ databases">
        <title>WGS assembly of Saponaria officinalis var. Norfolk2.</title>
        <authorList>
            <person name="Jenkins J."/>
            <person name="Shu S."/>
            <person name="Grimwood J."/>
            <person name="Barry K."/>
            <person name="Goodstein D."/>
            <person name="Schmutz J."/>
            <person name="Leebens-Mack J."/>
            <person name="Osbourn A."/>
        </authorList>
    </citation>
    <scope>NUCLEOTIDE SEQUENCE [LARGE SCALE GENOMIC DNA]</scope>
    <source>
        <strain evidence="7">JIC</strain>
    </source>
</reference>
<evidence type="ECO:0000256" key="2">
    <source>
        <dbReference type="ARBA" id="ARBA00005581"/>
    </source>
</evidence>
<dbReference type="InterPro" id="IPR010264">
    <property type="entry name" value="Self-incomp_S1"/>
</dbReference>
<dbReference type="PANTHER" id="PTHR31232">
    <property type="match status" value="1"/>
</dbReference>
<dbReference type="PANTHER" id="PTHR31232:SF137">
    <property type="entry name" value="S-PROTEIN HOMOLOG"/>
    <property type="match status" value="1"/>
</dbReference>
<accession>A0AAW1N5G9</accession>
<evidence type="ECO:0000313" key="7">
    <source>
        <dbReference type="EMBL" id="KAK9755550.1"/>
    </source>
</evidence>
<dbReference type="Proteomes" id="UP001443914">
    <property type="component" value="Unassembled WGS sequence"/>
</dbReference>
<dbReference type="EMBL" id="JBDFQZ010000001">
    <property type="protein sequence ID" value="KAK9755550.1"/>
    <property type="molecule type" value="Genomic_DNA"/>
</dbReference>
<dbReference type="GO" id="GO:0005576">
    <property type="term" value="C:extracellular region"/>
    <property type="evidence" value="ECO:0007669"/>
    <property type="project" value="UniProtKB-SubCell"/>
</dbReference>
<proteinExistence type="inferred from homology"/>
<keyword evidence="8" id="KW-1185">Reference proteome</keyword>
<dbReference type="AlphaFoldDB" id="A0AAW1N5G9"/>
<keyword evidence="4 6" id="KW-0964">Secreted</keyword>
<evidence type="ECO:0000256" key="6">
    <source>
        <dbReference type="RuleBase" id="RU367044"/>
    </source>
</evidence>
<keyword evidence="3 6" id="KW-0713">Self-incompatibility</keyword>
<gene>
    <name evidence="7" type="ORF">RND81_01G033800</name>
</gene>
<evidence type="ECO:0000313" key="8">
    <source>
        <dbReference type="Proteomes" id="UP001443914"/>
    </source>
</evidence>
<comment type="caution">
    <text evidence="7">The sequence shown here is derived from an EMBL/GenBank/DDBJ whole genome shotgun (WGS) entry which is preliminary data.</text>
</comment>
<comment type="similarity">
    <text evidence="2 6">Belongs to the plant self-incompatibility (S1) protein family.</text>
</comment>
<dbReference type="Pfam" id="PF05938">
    <property type="entry name" value="Self-incomp_S1"/>
    <property type="match status" value="1"/>
</dbReference>
<evidence type="ECO:0000256" key="3">
    <source>
        <dbReference type="ARBA" id="ARBA00022471"/>
    </source>
</evidence>
<organism evidence="7 8">
    <name type="scientific">Saponaria officinalis</name>
    <name type="common">Common soapwort</name>
    <name type="synonym">Lychnis saponaria</name>
    <dbReference type="NCBI Taxonomy" id="3572"/>
    <lineage>
        <taxon>Eukaryota</taxon>
        <taxon>Viridiplantae</taxon>
        <taxon>Streptophyta</taxon>
        <taxon>Embryophyta</taxon>
        <taxon>Tracheophyta</taxon>
        <taxon>Spermatophyta</taxon>
        <taxon>Magnoliopsida</taxon>
        <taxon>eudicotyledons</taxon>
        <taxon>Gunneridae</taxon>
        <taxon>Pentapetalae</taxon>
        <taxon>Caryophyllales</taxon>
        <taxon>Caryophyllaceae</taxon>
        <taxon>Caryophylleae</taxon>
        <taxon>Saponaria</taxon>
    </lineage>
</organism>
<evidence type="ECO:0000256" key="1">
    <source>
        <dbReference type="ARBA" id="ARBA00004613"/>
    </source>
</evidence>
<name>A0AAW1N5G9_SAPOF</name>
<evidence type="ECO:0000256" key="5">
    <source>
        <dbReference type="ARBA" id="ARBA00022729"/>
    </source>
</evidence>